<evidence type="ECO:0000313" key="2">
    <source>
        <dbReference type="EMBL" id="VEL14387.1"/>
    </source>
</evidence>
<name>A0A3S4ZXF2_9PLAT</name>
<evidence type="ECO:0008006" key="4">
    <source>
        <dbReference type="Google" id="ProtNLM"/>
    </source>
</evidence>
<gene>
    <name evidence="2" type="ORF">PXEA_LOCUS7827</name>
</gene>
<keyword evidence="3" id="KW-1185">Reference proteome</keyword>
<protein>
    <recommendedName>
        <fullName evidence="4">Secreted protein</fullName>
    </recommendedName>
</protein>
<comment type="caution">
    <text evidence="2">The sequence shown here is derived from an EMBL/GenBank/DDBJ whole genome shotgun (WGS) entry which is preliminary data.</text>
</comment>
<dbReference type="EMBL" id="CAAALY010020976">
    <property type="protein sequence ID" value="VEL14387.1"/>
    <property type="molecule type" value="Genomic_DNA"/>
</dbReference>
<dbReference type="Proteomes" id="UP000784294">
    <property type="component" value="Unassembled WGS sequence"/>
</dbReference>
<feature type="chain" id="PRO_5018598794" description="Secreted protein" evidence="1">
    <location>
        <begin position="21"/>
        <end position="98"/>
    </location>
</feature>
<evidence type="ECO:0000256" key="1">
    <source>
        <dbReference type="SAM" id="SignalP"/>
    </source>
</evidence>
<organism evidence="2 3">
    <name type="scientific">Protopolystoma xenopodis</name>
    <dbReference type="NCBI Taxonomy" id="117903"/>
    <lineage>
        <taxon>Eukaryota</taxon>
        <taxon>Metazoa</taxon>
        <taxon>Spiralia</taxon>
        <taxon>Lophotrochozoa</taxon>
        <taxon>Platyhelminthes</taxon>
        <taxon>Monogenea</taxon>
        <taxon>Polyopisthocotylea</taxon>
        <taxon>Polystomatidea</taxon>
        <taxon>Polystomatidae</taxon>
        <taxon>Protopolystoma</taxon>
    </lineage>
</organism>
<evidence type="ECO:0000313" key="3">
    <source>
        <dbReference type="Proteomes" id="UP000784294"/>
    </source>
</evidence>
<dbReference type="AlphaFoldDB" id="A0A3S4ZXF2"/>
<proteinExistence type="predicted"/>
<keyword evidence="1" id="KW-0732">Signal</keyword>
<sequence length="98" mass="10822">MLNNHRLFGAILCLAWLVCARGCGSSQLAADLLWMVSRLVIAFLSLSLSNRDLVLALRHKSPCLLSLAPQAFPAHQVSDPPFVMSQWLLSVPSFLNMM</sequence>
<feature type="signal peptide" evidence="1">
    <location>
        <begin position="1"/>
        <end position="20"/>
    </location>
</feature>
<reference evidence="2" key="1">
    <citation type="submission" date="2018-11" db="EMBL/GenBank/DDBJ databases">
        <authorList>
            <consortium name="Pathogen Informatics"/>
        </authorList>
    </citation>
    <scope>NUCLEOTIDE SEQUENCE</scope>
</reference>
<accession>A0A3S4ZXF2</accession>